<sequence>MLDETFETRRKARPENFFGRPGAAEQGGAPMSREFARFTEKTHQMSNQLVDGYVRAAADYQAYLEFRKDNKLTRVAQYPDSNIMHFSILAGLVLFEGLANAYFFSKGSDLGLLGGWIQAITVAFTNVIASFFLIGFLGLRFLQNPTRPFSFAAAAVGVPIVVVLIGFLNFSAGHYRDLLELNAATLALGDTDVTGEILAPVTRALSFQPFETLEALLLFILGITFAAIAAFKGATFDDRTVGYGAAQRRAKRSASYLAAVLKQAPSNIGDGESDSVGAEYHASSRELLEEIREFFAEETERAREDFDAMRDSREDAGGRGRGRRAPPPYARD</sequence>
<dbReference type="OrthoDB" id="9795988at2"/>
<feature type="region of interest" description="Disordered" evidence="1">
    <location>
        <begin position="1"/>
        <end position="29"/>
    </location>
</feature>
<dbReference type="RefSeq" id="WP_109252678.1">
    <property type="nucleotide sequence ID" value="NZ_QEXV01000003.1"/>
</dbReference>
<feature type="transmembrane region" description="Helical" evidence="2">
    <location>
        <begin position="151"/>
        <end position="172"/>
    </location>
</feature>
<evidence type="ECO:0000313" key="3">
    <source>
        <dbReference type="EMBL" id="PWE17447.1"/>
    </source>
</evidence>
<dbReference type="AlphaFoldDB" id="A0A2U2BTY0"/>
<dbReference type="EMBL" id="QEXV01000003">
    <property type="protein sequence ID" value="PWE17447.1"/>
    <property type="molecule type" value="Genomic_DNA"/>
</dbReference>
<feature type="region of interest" description="Disordered" evidence="1">
    <location>
        <begin position="302"/>
        <end position="332"/>
    </location>
</feature>
<name>A0A2U2BTY0_9PROT</name>
<feature type="transmembrane region" description="Helical" evidence="2">
    <location>
        <begin position="83"/>
        <end position="104"/>
    </location>
</feature>
<organism evidence="3 4">
    <name type="scientific">Marinicauda salina</name>
    <dbReference type="NCBI Taxonomy" id="2135793"/>
    <lineage>
        <taxon>Bacteria</taxon>
        <taxon>Pseudomonadati</taxon>
        <taxon>Pseudomonadota</taxon>
        <taxon>Alphaproteobacteria</taxon>
        <taxon>Maricaulales</taxon>
        <taxon>Maricaulaceae</taxon>
        <taxon>Marinicauda</taxon>
    </lineage>
</organism>
<keyword evidence="2" id="KW-1133">Transmembrane helix</keyword>
<keyword evidence="2" id="KW-0812">Transmembrane</keyword>
<proteinExistence type="predicted"/>
<keyword evidence="2" id="KW-0472">Membrane</keyword>
<accession>A0A2U2BTY0</accession>
<dbReference type="Proteomes" id="UP000245168">
    <property type="component" value="Unassembled WGS sequence"/>
</dbReference>
<reference evidence="4" key="1">
    <citation type="submission" date="2018-05" db="EMBL/GenBank/DDBJ databases">
        <authorList>
            <person name="Liu B.-T."/>
        </authorList>
    </citation>
    <scope>NUCLEOTIDE SEQUENCE [LARGE SCALE GENOMIC DNA]</scope>
    <source>
        <strain evidence="4">WD6-1</strain>
    </source>
</reference>
<evidence type="ECO:0000256" key="2">
    <source>
        <dbReference type="SAM" id="Phobius"/>
    </source>
</evidence>
<keyword evidence="4" id="KW-1185">Reference proteome</keyword>
<feature type="transmembrane region" description="Helical" evidence="2">
    <location>
        <begin position="213"/>
        <end position="231"/>
    </location>
</feature>
<comment type="caution">
    <text evidence="3">The sequence shown here is derived from an EMBL/GenBank/DDBJ whole genome shotgun (WGS) entry which is preliminary data.</text>
</comment>
<gene>
    <name evidence="3" type="ORF">DDZ18_07135</name>
</gene>
<feature type="compositionally biased region" description="Basic and acidic residues" evidence="1">
    <location>
        <begin position="302"/>
        <end position="318"/>
    </location>
</feature>
<evidence type="ECO:0000256" key="1">
    <source>
        <dbReference type="SAM" id="MobiDB-lite"/>
    </source>
</evidence>
<feature type="transmembrane region" description="Helical" evidence="2">
    <location>
        <begin position="116"/>
        <end position="139"/>
    </location>
</feature>
<protein>
    <submittedName>
        <fullName evidence="3">Uncharacterized protein</fullName>
    </submittedName>
</protein>
<evidence type="ECO:0000313" key="4">
    <source>
        <dbReference type="Proteomes" id="UP000245168"/>
    </source>
</evidence>